<protein>
    <recommendedName>
        <fullName evidence="2">DnaA N-terminal domain-containing protein</fullName>
    </recommendedName>
</protein>
<evidence type="ECO:0000313" key="4">
    <source>
        <dbReference type="Proteomes" id="UP000280708"/>
    </source>
</evidence>
<name>A0A3G2UMR3_SPHYA</name>
<organism evidence="3 4">
    <name type="scientific">Sphingobium yanoikuyae</name>
    <name type="common">Sphingomonas yanoikuyae</name>
    <dbReference type="NCBI Taxonomy" id="13690"/>
    <lineage>
        <taxon>Bacteria</taxon>
        <taxon>Pseudomonadati</taxon>
        <taxon>Pseudomonadota</taxon>
        <taxon>Alphaproteobacteria</taxon>
        <taxon>Sphingomonadales</taxon>
        <taxon>Sphingomonadaceae</taxon>
        <taxon>Sphingobium</taxon>
    </lineage>
</organism>
<evidence type="ECO:0000259" key="2">
    <source>
        <dbReference type="Pfam" id="PF11638"/>
    </source>
</evidence>
<dbReference type="AlphaFoldDB" id="A0A3G2UMR3"/>
<dbReference type="Pfam" id="PF11638">
    <property type="entry name" value="DnaA_N"/>
    <property type="match status" value="1"/>
</dbReference>
<dbReference type="Gene3D" id="3.30.300.180">
    <property type="match status" value="1"/>
</dbReference>
<evidence type="ECO:0000256" key="1">
    <source>
        <dbReference type="SAM" id="MobiDB-lite"/>
    </source>
</evidence>
<reference evidence="3 4" key="1">
    <citation type="submission" date="2018-10" db="EMBL/GenBank/DDBJ databases">
        <title>Characterization and genome analysis of a novel bacterium Sphingobium yanoikuyae SJTF8 capable of degrading PAHs.</title>
        <authorList>
            <person name="Yin C."/>
            <person name="Xiong W."/>
            <person name="Liang R."/>
        </authorList>
    </citation>
    <scope>NUCLEOTIDE SEQUENCE [LARGE SCALE GENOMIC DNA]</scope>
    <source>
        <strain evidence="3 4">SJTF8</strain>
    </source>
</reference>
<dbReference type="EMBL" id="CP033230">
    <property type="protein sequence ID" value="AYO76447.1"/>
    <property type="molecule type" value="Genomic_DNA"/>
</dbReference>
<dbReference type="InterPro" id="IPR038454">
    <property type="entry name" value="DnaA_N_sf"/>
</dbReference>
<gene>
    <name evidence="3" type="ORF">EBF16_05500</name>
</gene>
<sequence>MSIRLMNVVLGADMDHLSTTERYVLLVLADSANDDGVTWIPIKGRADKRSIMKKTSLSERAVQNCLRSLETAGHVTRDERPGRGVMYTLHPRTKCTPARNAPVAGENDTGSQALSDAKPPHDVHPRTKCTGASGAPTPARRAPKPLYKPDSPLEPNGSSPPEGAGDAGSKRNRGSRIPEDWTPPPISELPPAARAKAEQWPAGAYEAEAEAFHSFWLGESRAGSRKSDWNRAWCNRINEITGRVLRDARAGVKVAAPKSPAQAPAGPLRVHDTSRENAGARKIRDGVRKLLGDQVYDQWIAPSRLDLQADKLTLVAISAFASNYQRDNFANDIARAMHAVLGPDAELRFHHERPLA</sequence>
<evidence type="ECO:0000313" key="3">
    <source>
        <dbReference type="EMBL" id="AYO76447.1"/>
    </source>
</evidence>
<feature type="domain" description="DnaA N-terminal" evidence="2">
    <location>
        <begin position="282"/>
        <end position="337"/>
    </location>
</feature>
<dbReference type="RefSeq" id="WP_122129458.1">
    <property type="nucleotide sequence ID" value="NZ_CP033230.1"/>
</dbReference>
<accession>A0A3G2UMR3</accession>
<proteinExistence type="predicted"/>
<dbReference type="Proteomes" id="UP000280708">
    <property type="component" value="Chromosome"/>
</dbReference>
<feature type="region of interest" description="Disordered" evidence="1">
    <location>
        <begin position="73"/>
        <end position="201"/>
    </location>
</feature>
<dbReference type="Pfam" id="PF13730">
    <property type="entry name" value="HTH_36"/>
    <property type="match status" value="1"/>
</dbReference>
<dbReference type="InterPro" id="IPR024633">
    <property type="entry name" value="DnaA_N_dom"/>
</dbReference>